<name>A0A2U4F3G5_9SPIR</name>
<dbReference type="STRING" id="1289135.A966_02731"/>
<dbReference type="Pfam" id="PF03713">
    <property type="entry name" value="DUF305"/>
    <property type="match status" value="1"/>
</dbReference>
<evidence type="ECO:0000259" key="2">
    <source>
        <dbReference type="Pfam" id="PF03713"/>
    </source>
</evidence>
<evidence type="ECO:0000313" key="3">
    <source>
        <dbReference type="EMBL" id="EKV58009.1"/>
    </source>
</evidence>
<dbReference type="Proteomes" id="UP000011663">
    <property type="component" value="Unassembled WGS sequence"/>
</dbReference>
<dbReference type="PROSITE" id="PS51257">
    <property type="entry name" value="PROKAR_LIPOPROTEIN"/>
    <property type="match status" value="1"/>
</dbReference>
<proteinExistence type="predicted"/>
<dbReference type="PANTHER" id="PTHR36933:SF1">
    <property type="entry name" value="SLL0788 PROTEIN"/>
    <property type="match status" value="1"/>
</dbReference>
<gene>
    <name evidence="3" type="ORF">A966_02731</name>
</gene>
<dbReference type="GeneID" id="66487007"/>
<dbReference type="PANTHER" id="PTHR36933">
    <property type="entry name" value="SLL0788 PROTEIN"/>
    <property type="match status" value="1"/>
</dbReference>
<feature type="compositionally biased region" description="Low complexity" evidence="1">
    <location>
        <begin position="31"/>
        <end position="44"/>
    </location>
</feature>
<feature type="region of interest" description="Disordered" evidence="1">
    <location>
        <begin position="24"/>
        <end position="44"/>
    </location>
</feature>
<sequence>MKQIITIFMVLMSVLIISCGQKTSDTSENVSTNTANHSSHSMSNMHSKGSEIIDLMHAPMMEQPFEKTQNIDADFLVNMIPHHQGAILSSKKLLETTTNDALITLANNIIAEQEKEVAEFTALVTELKNKNTSYADIDTQALGNEMETIMNNMMKDMSSIEVTGDNDIDFLKGMIPHHQAAIDVSKKILEYTKDDKIKEIANRIIAAQEKEINDMNNMLNNY</sequence>
<protein>
    <recommendedName>
        <fullName evidence="2">DUF305 domain-containing protein</fullName>
    </recommendedName>
</protein>
<evidence type="ECO:0000313" key="4">
    <source>
        <dbReference type="Proteomes" id="UP000011663"/>
    </source>
</evidence>
<dbReference type="OrthoDB" id="8603558at2"/>
<reference evidence="3 4" key="1">
    <citation type="submission" date="2012-07" db="EMBL/GenBank/DDBJ databases">
        <title>Genome sequence of Brachyspira sp. 30446, isolated from a pig with mucohaemorrhagic colitis.</title>
        <authorList>
            <person name="Rubin J.E."/>
            <person name="Fernando C."/>
            <person name="Harding J.C.S."/>
            <person name="Hill J.E."/>
        </authorList>
    </citation>
    <scope>NUCLEOTIDE SEQUENCE [LARGE SCALE GENOMIC DNA]</scope>
    <source>
        <strain evidence="3 4">30446</strain>
    </source>
</reference>
<dbReference type="InterPro" id="IPR005183">
    <property type="entry name" value="DUF305_CopM-like"/>
</dbReference>
<dbReference type="Gene3D" id="1.20.1260.10">
    <property type="match status" value="2"/>
</dbReference>
<feature type="domain" description="DUF305" evidence="2">
    <location>
        <begin position="72"/>
        <end position="219"/>
    </location>
</feature>
<comment type="caution">
    <text evidence="3">The sequence shown here is derived from an EMBL/GenBank/DDBJ whole genome shotgun (WGS) entry which is preliminary data.</text>
</comment>
<dbReference type="EMBL" id="ALNZ01000010">
    <property type="protein sequence ID" value="EKV58009.1"/>
    <property type="molecule type" value="Genomic_DNA"/>
</dbReference>
<evidence type="ECO:0000256" key="1">
    <source>
        <dbReference type="SAM" id="MobiDB-lite"/>
    </source>
</evidence>
<dbReference type="InterPro" id="IPR012347">
    <property type="entry name" value="Ferritin-like"/>
</dbReference>
<accession>A0A2U4F3G5</accession>
<dbReference type="AlphaFoldDB" id="A0A2U4F3G5"/>
<organism evidence="3 4">
    <name type="scientific">Brachyspira hampsonii 30446</name>
    <dbReference type="NCBI Taxonomy" id="1289135"/>
    <lineage>
        <taxon>Bacteria</taxon>
        <taxon>Pseudomonadati</taxon>
        <taxon>Spirochaetota</taxon>
        <taxon>Spirochaetia</taxon>
        <taxon>Brachyspirales</taxon>
        <taxon>Brachyspiraceae</taxon>
        <taxon>Brachyspira</taxon>
    </lineage>
</organism>
<dbReference type="RefSeq" id="WP_008722103.1">
    <property type="nucleotide sequence ID" value="NZ_JH994110.1"/>
</dbReference>